<evidence type="ECO:0000313" key="2">
    <source>
        <dbReference type="Proteomes" id="UP001164539"/>
    </source>
</evidence>
<dbReference type="Proteomes" id="UP001164539">
    <property type="component" value="Chromosome 1"/>
</dbReference>
<sequence length="625" mass="72082">MEPDDVAANMKDQVTPIEEIQGEDQEKVDRISSLPDELIHHIMSLLPIEDATRTSVLSKRWEFLFLTFPIVEFDEIWFYQMDDDNERGRRMFIQYLRESLSRRHFNLMQKLRISTVFPHDYELNHLVNRYVASALLRGRVQQIHLRIKNPPDPLVCDHYVLPRVIFSSGSSLVTLILEDCQCGVYNKVSFPSLKNLTMRYVHVTNRLVQRMISNSPQIDTLRLEFCHGFDTLKVFNRTLRRLIVCGCNDLFVFEMDTPSLNYFKCNGTRRFFRRINFYDNGPQMRAIECTEISQFKVSNAKSFCSLETLVLAFLRMNAEVFRSILSTFPNVENMELLNSIFVKIPSVLLEKLKMVEMKNCHFSELVGFNAPNLETLKCKGGGRRFCVLSYFGGKGFCSLKTVSLAGYGGLTDQSLRELLSYCFFLEDLNLKSCDSLEHAKVISATLKTLVLHSCFNLLDGEIHAPKLVFFQYVGKVVHISPIISSSNFEAEIHLENTITDVVNDELIKLKKLLRNFGQARVLTISSNYSMFEEVKGAREMDFSHSELEVHDCILQHLTEVRFEGFYGSIDQLELLNYLLRRAKLLKIMFILYSQAPANAHAVLPDHISRIINYPKNSPAAQITFI</sequence>
<proteinExistence type="predicted"/>
<protein>
    <submittedName>
        <fullName evidence="1">F-box/LRR-repeat protein 13</fullName>
    </submittedName>
</protein>
<evidence type="ECO:0000313" key="1">
    <source>
        <dbReference type="EMBL" id="KAJ4729891.1"/>
    </source>
</evidence>
<name>A0ACC1Z1N3_MELAZ</name>
<organism evidence="1 2">
    <name type="scientific">Melia azedarach</name>
    <name type="common">Chinaberry tree</name>
    <dbReference type="NCBI Taxonomy" id="155640"/>
    <lineage>
        <taxon>Eukaryota</taxon>
        <taxon>Viridiplantae</taxon>
        <taxon>Streptophyta</taxon>
        <taxon>Embryophyta</taxon>
        <taxon>Tracheophyta</taxon>
        <taxon>Spermatophyta</taxon>
        <taxon>Magnoliopsida</taxon>
        <taxon>eudicotyledons</taxon>
        <taxon>Gunneridae</taxon>
        <taxon>Pentapetalae</taxon>
        <taxon>rosids</taxon>
        <taxon>malvids</taxon>
        <taxon>Sapindales</taxon>
        <taxon>Meliaceae</taxon>
        <taxon>Melia</taxon>
    </lineage>
</organism>
<keyword evidence="2" id="KW-1185">Reference proteome</keyword>
<gene>
    <name evidence="1" type="ORF">OWV82_002598</name>
</gene>
<comment type="caution">
    <text evidence="1">The sequence shown here is derived from an EMBL/GenBank/DDBJ whole genome shotgun (WGS) entry which is preliminary data.</text>
</comment>
<accession>A0ACC1Z1N3</accession>
<reference evidence="1 2" key="1">
    <citation type="journal article" date="2023" name="Science">
        <title>Complex scaffold remodeling in plant triterpene biosynthesis.</title>
        <authorList>
            <person name="De La Pena R."/>
            <person name="Hodgson H."/>
            <person name="Liu J.C."/>
            <person name="Stephenson M.J."/>
            <person name="Martin A.C."/>
            <person name="Owen C."/>
            <person name="Harkess A."/>
            <person name="Leebens-Mack J."/>
            <person name="Jimenez L.E."/>
            <person name="Osbourn A."/>
            <person name="Sattely E.S."/>
        </authorList>
    </citation>
    <scope>NUCLEOTIDE SEQUENCE [LARGE SCALE GENOMIC DNA]</scope>
    <source>
        <strain evidence="2">cv. JPN11</strain>
        <tissue evidence="1">Leaf</tissue>
    </source>
</reference>
<dbReference type="EMBL" id="CM051394">
    <property type="protein sequence ID" value="KAJ4729891.1"/>
    <property type="molecule type" value="Genomic_DNA"/>
</dbReference>